<sequence>MAMPPSRQDDLKVPFDPKHSFFSVPGSIVTVNAPNTASETPLPPLPPLPVLPAVAVRHSELSRFIQDDKGPEKFVSADLDVSRLNLLHKHLWLAGQQRAARPLHRQVLSGRTILPTEQADLHLLWMDGRLFIKPCPDNATSWGTAVGLLISYTQLVRRQSDLSIAHSEGILPEAVTWERWIALTRAVYEKAPLGDFGLINPRFSYGELRLARINWIHRVCSKTTSVHDFAWGYFNGNPDYTSFFQRNIHIITATTVYIVVVLTAMQVGLATDRLQDSVMFQNAAYGFTIFAIIGSVGSLAVLVFVVMGYLFFINLFDTLKKRKQVTSQHPGEWENVALTDLRSKH</sequence>
<evidence type="ECO:0000313" key="3">
    <source>
        <dbReference type="Proteomes" id="UP001140502"/>
    </source>
</evidence>
<dbReference type="Pfam" id="PF20246">
    <property type="entry name" value="DUF6601"/>
    <property type="match status" value="2"/>
</dbReference>
<dbReference type="OrthoDB" id="5086500at2759"/>
<feature type="transmembrane region" description="Helical" evidence="1">
    <location>
        <begin position="248"/>
        <end position="269"/>
    </location>
</feature>
<keyword evidence="1" id="KW-0812">Transmembrane</keyword>
<gene>
    <name evidence="2" type="ORF">N0V84_004699</name>
</gene>
<accession>A0A9W9BR93</accession>
<protein>
    <submittedName>
        <fullName evidence="2">Uncharacterized protein</fullName>
    </submittedName>
</protein>
<dbReference type="InterPro" id="IPR046536">
    <property type="entry name" value="DUF6601"/>
</dbReference>
<dbReference type="AlphaFoldDB" id="A0A9W9BR93"/>
<keyword evidence="1" id="KW-0472">Membrane</keyword>
<dbReference type="PANTHER" id="PTHR34414:SF1">
    <property type="entry name" value="SUBTILISIN-LIKE SERINE PROTEASE"/>
    <property type="match status" value="1"/>
</dbReference>
<dbReference type="EMBL" id="JAPEUR010000079">
    <property type="protein sequence ID" value="KAJ4322674.1"/>
    <property type="molecule type" value="Genomic_DNA"/>
</dbReference>
<comment type="caution">
    <text evidence="2">The sequence shown here is derived from an EMBL/GenBank/DDBJ whole genome shotgun (WGS) entry which is preliminary data.</text>
</comment>
<evidence type="ECO:0000313" key="2">
    <source>
        <dbReference type="EMBL" id="KAJ4322674.1"/>
    </source>
</evidence>
<keyword evidence="3" id="KW-1185">Reference proteome</keyword>
<organism evidence="2 3">
    <name type="scientific">Fusarium piperis</name>
    <dbReference type="NCBI Taxonomy" id="1435070"/>
    <lineage>
        <taxon>Eukaryota</taxon>
        <taxon>Fungi</taxon>
        <taxon>Dikarya</taxon>
        <taxon>Ascomycota</taxon>
        <taxon>Pezizomycotina</taxon>
        <taxon>Sordariomycetes</taxon>
        <taxon>Hypocreomycetidae</taxon>
        <taxon>Hypocreales</taxon>
        <taxon>Nectriaceae</taxon>
        <taxon>Fusarium</taxon>
        <taxon>Fusarium solani species complex</taxon>
    </lineage>
</organism>
<dbReference type="PANTHER" id="PTHR34414">
    <property type="entry name" value="HET DOMAIN-CONTAINING PROTEIN-RELATED"/>
    <property type="match status" value="1"/>
</dbReference>
<proteinExistence type="predicted"/>
<feature type="transmembrane region" description="Helical" evidence="1">
    <location>
        <begin position="289"/>
        <end position="313"/>
    </location>
</feature>
<evidence type="ECO:0000256" key="1">
    <source>
        <dbReference type="SAM" id="Phobius"/>
    </source>
</evidence>
<name>A0A9W9BR93_9HYPO</name>
<dbReference type="Proteomes" id="UP001140502">
    <property type="component" value="Unassembled WGS sequence"/>
</dbReference>
<keyword evidence="1" id="KW-1133">Transmembrane helix</keyword>
<reference evidence="2" key="1">
    <citation type="submission" date="2022-10" db="EMBL/GenBank/DDBJ databases">
        <title>Tapping the CABI collections for fungal endophytes: first genome assemblies for Collariella, Neodidymelliopsis, Ascochyta clinopodiicola, Didymella pomorum, Didymosphaeria variabile, Neocosmospora piperis and Neocucurbitaria cava.</title>
        <authorList>
            <person name="Hill R."/>
        </authorList>
    </citation>
    <scope>NUCLEOTIDE SEQUENCE</scope>
    <source>
        <strain evidence="2">IMI 366586</strain>
    </source>
</reference>